<dbReference type="InterPro" id="IPR050469">
    <property type="entry name" value="Diguanylate_Cyclase"/>
</dbReference>
<feature type="transmembrane region" description="Helical" evidence="3">
    <location>
        <begin position="89"/>
        <end position="107"/>
    </location>
</feature>
<dbReference type="EMBL" id="QKLW01000003">
    <property type="protein sequence ID" value="PYF82209.1"/>
    <property type="molecule type" value="Genomic_DNA"/>
</dbReference>
<protein>
    <recommendedName>
        <fullName evidence="1">diguanylate cyclase</fullName>
        <ecNumber evidence="1">2.7.7.65</ecNumber>
    </recommendedName>
</protein>
<keyword evidence="6" id="KW-1185">Reference proteome</keyword>
<dbReference type="GO" id="GO:0052621">
    <property type="term" value="F:diguanylate cyclase activity"/>
    <property type="evidence" value="ECO:0007669"/>
    <property type="project" value="UniProtKB-EC"/>
</dbReference>
<keyword evidence="3" id="KW-0812">Transmembrane</keyword>
<evidence type="ECO:0000256" key="3">
    <source>
        <dbReference type="SAM" id="Phobius"/>
    </source>
</evidence>
<dbReference type="PROSITE" id="PS50887">
    <property type="entry name" value="GGDEF"/>
    <property type="match status" value="1"/>
</dbReference>
<evidence type="ECO:0000313" key="5">
    <source>
        <dbReference type="EMBL" id="PYF82209.1"/>
    </source>
</evidence>
<comment type="catalytic activity">
    <reaction evidence="2">
        <text>2 GTP = 3',3'-c-di-GMP + 2 diphosphate</text>
        <dbReference type="Rhea" id="RHEA:24898"/>
        <dbReference type="ChEBI" id="CHEBI:33019"/>
        <dbReference type="ChEBI" id="CHEBI:37565"/>
        <dbReference type="ChEBI" id="CHEBI:58805"/>
        <dbReference type="EC" id="2.7.7.65"/>
    </reaction>
</comment>
<evidence type="ECO:0000259" key="4">
    <source>
        <dbReference type="PROSITE" id="PS50887"/>
    </source>
</evidence>
<dbReference type="AlphaFoldDB" id="A0A318VEE9"/>
<dbReference type="Proteomes" id="UP000247551">
    <property type="component" value="Unassembled WGS sequence"/>
</dbReference>
<evidence type="ECO:0000313" key="6">
    <source>
        <dbReference type="Proteomes" id="UP000247551"/>
    </source>
</evidence>
<dbReference type="GO" id="GO:0043709">
    <property type="term" value="P:cell adhesion involved in single-species biofilm formation"/>
    <property type="evidence" value="ECO:0007669"/>
    <property type="project" value="TreeGrafter"/>
</dbReference>
<dbReference type="GO" id="GO:1902201">
    <property type="term" value="P:negative regulation of bacterial-type flagellum-dependent cell motility"/>
    <property type="evidence" value="ECO:0007669"/>
    <property type="project" value="TreeGrafter"/>
</dbReference>
<feature type="domain" description="GGDEF" evidence="4">
    <location>
        <begin position="209"/>
        <end position="338"/>
    </location>
</feature>
<dbReference type="NCBIfam" id="TIGR00254">
    <property type="entry name" value="GGDEF"/>
    <property type="match status" value="1"/>
</dbReference>
<dbReference type="PANTHER" id="PTHR45138">
    <property type="entry name" value="REGULATORY COMPONENTS OF SENSORY TRANSDUCTION SYSTEM"/>
    <property type="match status" value="1"/>
</dbReference>
<dbReference type="CDD" id="cd01949">
    <property type="entry name" value="GGDEF"/>
    <property type="match status" value="1"/>
</dbReference>
<evidence type="ECO:0000256" key="2">
    <source>
        <dbReference type="ARBA" id="ARBA00034247"/>
    </source>
</evidence>
<feature type="transmembrane region" description="Helical" evidence="3">
    <location>
        <begin position="56"/>
        <end position="77"/>
    </location>
</feature>
<dbReference type="InterPro" id="IPR043128">
    <property type="entry name" value="Rev_trsase/Diguanyl_cyclase"/>
</dbReference>
<dbReference type="GO" id="GO:0005886">
    <property type="term" value="C:plasma membrane"/>
    <property type="evidence" value="ECO:0007669"/>
    <property type="project" value="TreeGrafter"/>
</dbReference>
<dbReference type="SMART" id="SM00267">
    <property type="entry name" value="GGDEF"/>
    <property type="match status" value="1"/>
</dbReference>
<sequence>MLIAFCLSSFLFLVFFAVFPRGHIIDVLVPGFNVASMLILLAYLHQNPLKHANLVIKLCAFVGLFSLVPATYYFLIMAWLGKWRFIDEFPPITGVMISAVAIGMIMLPKAYKNTVALVWLIISLPILHYLVLHPNELHSQRGYEILSLLGPASLLLCSILPYQRRILRHLDSVASLLRRTEEEAGRDFLTDLYNRRGLQNWMGQLNQDDKICVLLIDIDYFKNINDRYGHGTGDHVLVEVASRLRSIYFEKHIITRWGGEEFAIVLVNPKTSTLPYIGTMFQNSLGALPYKTVGKVTVSVGVSNIAAHEHFFALVEQADKALYSAKNNGRDQSVIYNDSLSQQRSPVS</sequence>
<keyword evidence="3" id="KW-0472">Membrane</keyword>
<name>A0A318VEE9_9GAMM</name>
<proteinExistence type="predicted"/>
<keyword evidence="3" id="KW-1133">Transmembrane helix</keyword>
<dbReference type="SUPFAM" id="SSF55073">
    <property type="entry name" value="Nucleotide cyclase"/>
    <property type="match status" value="1"/>
</dbReference>
<feature type="transmembrane region" description="Helical" evidence="3">
    <location>
        <begin position="27"/>
        <end position="44"/>
    </location>
</feature>
<feature type="transmembrane region" description="Helical" evidence="3">
    <location>
        <begin position="114"/>
        <end position="131"/>
    </location>
</feature>
<dbReference type="Pfam" id="PF00990">
    <property type="entry name" value="GGDEF"/>
    <property type="match status" value="1"/>
</dbReference>
<dbReference type="PANTHER" id="PTHR45138:SF9">
    <property type="entry name" value="DIGUANYLATE CYCLASE DGCM-RELATED"/>
    <property type="match status" value="1"/>
</dbReference>
<evidence type="ECO:0000256" key="1">
    <source>
        <dbReference type="ARBA" id="ARBA00012528"/>
    </source>
</evidence>
<dbReference type="InterPro" id="IPR000160">
    <property type="entry name" value="GGDEF_dom"/>
</dbReference>
<dbReference type="EC" id="2.7.7.65" evidence="1"/>
<accession>A0A318VEE9</accession>
<comment type="caution">
    <text evidence="5">The sequence shown here is derived from an EMBL/GenBank/DDBJ whole genome shotgun (WGS) entry which is preliminary data.</text>
</comment>
<reference evidence="5 6" key="1">
    <citation type="submission" date="2018-06" db="EMBL/GenBank/DDBJ databases">
        <title>Genomic Encyclopedia of Type Strains, Phase III (KMG-III): the genomes of soil and plant-associated and newly described type strains.</title>
        <authorList>
            <person name="Whitman W."/>
        </authorList>
    </citation>
    <scope>NUCLEOTIDE SEQUENCE [LARGE SCALE GENOMIC DNA]</scope>
    <source>
        <strain evidence="5 6">CECT 7730</strain>
    </source>
</reference>
<organism evidence="5 6">
    <name type="scientific">Marinomonas alcarazii</name>
    <dbReference type="NCBI Taxonomy" id="491949"/>
    <lineage>
        <taxon>Bacteria</taxon>
        <taxon>Pseudomonadati</taxon>
        <taxon>Pseudomonadota</taxon>
        <taxon>Gammaproteobacteria</taxon>
        <taxon>Oceanospirillales</taxon>
        <taxon>Oceanospirillaceae</taxon>
        <taxon>Marinomonas</taxon>
    </lineage>
</organism>
<gene>
    <name evidence="5" type="ORF">DFP75_10335</name>
</gene>
<feature type="transmembrane region" description="Helical" evidence="3">
    <location>
        <begin position="143"/>
        <end position="162"/>
    </location>
</feature>
<dbReference type="InterPro" id="IPR029787">
    <property type="entry name" value="Nucleotide_cyclase"/>
</dbReference>
<dbReference type="Gene3D" id="3.30.70.270">
    <property type="match status" value="1"/>
</dbReference>